<gene>
    <name evidence="4" type="ORF">NW768_000864</name>
</gene>
<reference evidence="4" key="1">
    <citation type="submission" date="2022-09" db="EMBL/GenBank/DDBJ databases">
        <title>Fusarium specimens isolated from Avocado Roots.</title>
        <authorList>
            <person name="Stajich J."/>
            <person name="Roper C."/>
            <person name="Heimlech-Rivalta G."/>
        </authorList>
    </citation>
    <scope>NUCLEOTIDE SEQUENCE</scope>
    <source>
        <strain evidence="4">CF00095</strain>
    </source>
</reference>
<dbReference type="EMBL" id="JAOQBH010000001">
    <property type="protein sequence ID" value="KAJ4141648.1"/>
    <property type="molecule type" value="Genomic_DNA"/>
</dbReference>
<feature type="compositionally biased region" description="Low complexity" evidence="1">
    <location>
        <begin position="281"/>
        <end position="294"/>
    </location>
</feature>
<feature type="region of interest" description="Disordered" evidence="1">
    <location>
        <begin position="238"/>
        <end position="257"/>
    </location>
</feature>
<comment type="caution">
    <text evidence="4">The sequence shown here is derived from an EMBL/GenBank/DDBJ whole genome shotgun (WGS) entry which is preliminary data.</text>
</comment>
<organism evidence="4 5">
    <name type="scientific">Fusarium equiseti</name>
    <name type="common">Fusarium scirpi</name>
    <dbReference type="NCBI Taxonomy" id="61235"/>
    <lineage>
        <taxon>Eukaryota</taxon>
        <taxon>Fungi</taxon>
        <taxon>Dikarya</taxon>
        <taxon>Ascomycota</taxon>
        <taxon>Pezizomycotina</taxon>
        <taxon>Sordariomycetes</taxon>
        <taxon>Hypocreomycetidae</taxon>
        <taxon>Hypocreales</taxon>
        <taxon>Nectriaceae</taxon>
        <taxon>Fusarium</taxon>
        <taxon>Fusarium incarnatum-equiseti species complex</taxon>
    </lineage>
</organism>
<feature type="region of interest" description="Disordered" evidence="1">
    <location>
        <begin position="171"/>
        <end position="206"/>
    </location>
</feature>
<name>A0ABQ8RU27_FUSEQ</name>
<evidence type="ECO:0000256" key="1">
    <source>
        <dbReference type="SAM" id="MobiDB-lite"/>
    </source>
</evidence>
<dbReference type="Pfam" id="PF01822">
    <property type="entry name" value="WSC"/>
    <property type="match status" value="1"/>
</dbReference>
<keyword evidence="5" id="KW-1185">Reference proteome</keyword>
<evidence type="ECO:0000259" key="3">
    <source>
        <dbReference type="PROSITE" id="PS51212"/>
    </source>
</evidence>
<evidence type="ECO:0000256" key="2">
    <source>
        <dbReference type="SAM" id="SignalP"/>
    </source>
</evidence>
<dbReference type="PROSITE" id="PS51212">
    <property type="entry name" value="WSC"/>
    <property type="match status" value="1"/>
</dbReference>
<feature type="region of interest" description="Disordered" evidence="1">
    <location>
        <begin position="264"/>
        <end position="294"/>
    </location>
</feature>
<feature type="domain" description="WSC" evidence="3">
    <location>
        <begin position="30"/>
        <end position="125"/>
    </location>
</feature>
<sequence>MFSRLFIAVLGLAIALCQASDGSYQPTPQHFKYWGCATVDAAGFSNPVPLPNGVLTPEMCKAACAYHMFAAVSPGACRCGDNPNAIKAIHEGFCNNPCNESPNSPMCGGGCPEDGDSGISNLFVIQPAIIQPAESQIEPGNQRNQLEPSTVLAPASTSVVSFASAALPWQTSSPSMAPTFPPGQVPISPSSTATAQGPPEGGSLLPSSGFVPVDPPATSVGRVMVTITSTVHVQPSLTWPDDESASTPGAPVVDPVSVSEGTGVVSASTSESSPAGETLFTDTDPMPTPSSTVTEVPMSEANHFEIKLLVTIAELLLIAVVLV</sequence>
<evidence type="ECO:0000313" key="5">
    <source>
        <dbReference type="Proteomes" id="UP001152024"/>
    </source>
</evidence>
<dbReference type="InterPro" id="IPR002889">
    <property type="entry name" value="WSC_carb-bd"/>
</dbReference>
<protein>
    <recommendedName>
        <fullName evidence="3">WSC domain-containing protein</fullName>
    </recommendedName>
</protein>
<feature type="compositionally biased region" description="Polar residues" evidence="1">
    <location>
        <begin position="265"/>
        <end position="275"/>
    </location>
</feature>
<evidence type="ECO:0000313" key="4">
    <source>
        <dbReference type="EMBL" id="KAJ4141648.1"/>
    </source>
</evidence>
<keyword evidence="2" id="KW-0732">Signal</keyword>
<feature type="signal peptide" evidence="2">
    <location>
        <begin position="1"/>
        <end position="19"/>
    </location>
</feature>
<feature type="chain" id="PRO_5046972538" description="WSC domain-containing protein" evidence="2">
    <location>
        <begin position="20"/>
        <end position="323"/>
    </location>
</feature>
<dbReference type="Proteomes" id="UP001152024">
    <property type="component" value="Unassembled WGS sequence"/>
</dbReference>
<accession>A0ABQ8RU27</accession>
<proteinExistence type="predicted"/>